<feature type="compositionally biased region" description="Polar residues" evidence="4">
    <location>
        <begin position="30"/>
        <end position="43"/>
    </location>
</feature>
<evidence type="ECO:0000256" key="4">
    <source>
        <dbReference type="SAM" id="MobiDB-lite"/>
    </source>
</evidence>
<feature type="region of interest" description="Disordered" evidence="4">
    <location>
        <begin position="1"/>
        <end position="66"/>
    </location>
</feature>
<dbReference type="GO" id="GO:0003700">
    <property type="term" value="F:DNA-binding transcription factor activity"/>
    <property type="evidence" value="ECO:0007669"/>
    <property type="project" value="InterPro"/>
</dbReference>
<keyword evidence="3" id="KW-0804">Transcription</keyword>
<evidence type="ECO:0000256" key="2">
    <source>
        <dbReference type="ARBA" id="ARBA00023015"/>
    </source>
</evidence>
<keyword evidence="2" id="KW-0805">Transcription regulation</keyword>
<keyword evidence="1" id="KW-0678">Repressor</keyword>
<keyword evidence="6" id="KW-1185">Reference proteome</keyword>
<dbReference type="InterPro" id="IPR040356">
    <property type="entry name" value="SPEAR"/>
</dbReference>
<protein>
    <submittedName>
        <fullName evidence="5">Uncharacterized protein</fullName>
    </submittedName>
</protein>
<name>A0AAE1ITU8_9FABA</name>
<dbReference type="Proteomes" id="UP001293593">
    <property type="component" value="Unassembled WGS sequence"/>
</dbReference>
<proteinExistence type="predicted"/>
<comment type="caution">
    <text evidence="5">The sequence shown here is derived from an EMBL/GenBank/DDBJ whole genome shotgun (WGS) entry which is preliminary data.</text>
</comment>
<gene>
    <name evidence="5" type="ORF">QN277_008683</name>
</gene>
<reference evidence="5" key="1">
    <citation type="submission" date="2023-10" db="EMBL/GenBank/DDBJ databases">
        <title>Chromosome-level genome of the transformable northern wattle, Acacia crassicarpa.</title>
        <authorList>
            <person name="Massaro I."/>
            <person name="Sinha N.R."/>
            <person name="Poethig S."/>
            <person name="Leichty A.R."/>
        </authorList>
    </citation>
    <scope>NUCLEOTIDE SEQUENCE</scope>
    <source>
        <strain evidence="5">Acra3RX</strain>
        <tissue evidence="5">Leaf</tissue>
    </source>
</reference>
<evidence type="ECO:0000313" key="5">
    <source>
        <dbReference type="EMBL" id="KAK4255719.1"/>
    </source>
</evidence>
<evidence type="ECO:0000256" key="3">
    <source>
        <dbReference type="ARBA" id="ARBA00023163"/>
    </source>
</evidence>
<sequence>MATTSLLLMASDNDKTMKPPPVPLCGGGSSEEQPPKTTEPSTTRSGRGRKANNNGKGPKKQPQRGMGVAQLESILRNQEINGQIHRSSPSSSSVITSPLLSPPSFPVVNEPFAGNLPLHYATPSNHGPLHCSPPPPLMFNGNVVIPGGSGHQGPNVVGTATAVYHAGFNVLGGGFGPPTWNPLVGCPLETSRELSSMPNPHSGSHPCDLCFKKKRFTDNNNNNIARGSNTRRDNNTALDVWSSMILGSPDHFMGFPPQQAPNLTPETTDFTNRMSTHNNAHSYHHNLDESVGVVAVHRKTMSGKIVKEYEFFPGKEELRGTTFKELGLSLVGSSSSITATVASARAHRINADTTATATAAASSNSVDLSLRL</sequence>
<dbReference type="PANTHER" id="PTHR33388">
    <property type="entry name" value="OS01G0212500 PROTEIN"/>
    <property type="match status" value="1"/>
</dbReference>
<dbReference type="AlphaFoldDB" id="A0AAE1ITU8"/>
<dbReference type="PANTHER" id="PTHR33388:SF2">
    <property type="entry name" value="PROTEIN SPOROCYTELESS"/>
    <property type="match status" value="1"/>
</dbReference>
<evidence type="ECO:0000256" key="1">
    <source>
        <dbReference type="ARBA" id="ARBA00022491"/>
    </source>
</evidence>
<dbReference type="EMBL" id="JAWXYG010000013">
    <property type="protein sequence ID" value="KAK4255719.1"/>
    <property type="molecule type" value="Genomic_DNA"/>
</dbReference>
<evidence type="ECO:0000313" key="6">
    <source>
        <dbReference type="Proteomes" id="UP001293593"/>
    </source>
</evidence>
<accession>A0AAE1ITU8</accession>
<organism evidence="5 6">
    <name type="scientific">Acacia crassicarpa</name>
    <name type="common">northern wattle</name>
    <dbReference type="NCBI Taxonomy" id="499986"/>
    <lineage>
        <taxon>Eukaryota</taxon>
        <taxon>Viridiplantae</taxon>
        <taxon>Streptophyta</taxon>
        <taxon>Embryophyta</taxon>
        <taxon>Tracheophyta</taxon>
        <taxon>Spermatophyta</taxon>
        <taxon>Magnoliopsida</taxon>
        <taxon>eudicotyledons</taxon>
        <taxon>Gunneridae</taxon>
        <taxon>Pentapetalae</taxon>
        <taxon>rosids</taxon>
        <taxon>fabids</taxon>
        <taxon>Fabales</taxon>
        <taxon>Fabaceae</taxon>
        <taxon>Caesalpinioideae</taxon>
        <taxon>mimosoid clade</taxon>
        <taxon>Acacieae</taxon>
        <taxon>Acacia</taxon>
    </lineage>
</organism>